<feature type="region of interest" description="Disordered" evidence="1">
    <location>
        <begin position="403"/>
        <end position="430"/>
    </location>
</feature>
<dbReference type="eggNOG" id="COG0823">
    <property type="taxonomic scope" value="Bacteria"/>
</dbReference>
<keyword evidence="2" id="KW-0732">Signal</keyword>
<feature type="compositionally biased region" description="Basic residues" evidence="1">
    <location>
        <begin position="598"/>
        <end position="609"/>
    </location>
</feature>
<dbReference type="PROSITE" id="PS51318">
    <property type="entry name" value="TAT"/>
    <property type="match status" value="1"/>
</dbReference>
<accession>D3FA82</accession>
<dbReference type="InterPro" id="IPR006311">
    <property type="entry name" value="TAT_signal"/>
</dbReference>
<reference evidence="4" key="2">
    <citation type="submission" date="2010-01" db="EMBL/GenBank/DDBJ databases">
        <title>The complete genome of Conexibacter woesei DSM 14684.</title>
        <authorList>
            <consortium name="US DOE Joint Genome Institute (JGI-PGF)"/>
            <person name="Lucas S."/>
            <person name="Copeland A."/>
            <person name="Lapidus A."/>
            <person name="Glavina del Rio T."/>
            <person name="Dalin E."/>
            <person name="Tice H."/>
            <person name="Bruce D."/>
            <person name="Goodwin L."/>
            <person name="Pitluck S."/>
            <person name="Kyrpides N."/>
            <person name="Mavromatis K."/>
            <person name="Ivanova N."/>
            <person name="Mikhailova N."/>
            <person name="Chertkov O."/>
            <person name="Brettin T."/>
            <person name="Detter J.C."/>
            <person name="Han C."/>
            <person name="Larimer F."/>
            <person name="Land M."/>
            <person name="Hauser L."/>
            <person name="Markowitz V."/>
            <person name="Cheng J.-F."/>
            <person name="Hugenholtz P."/>
            <person name="Woyke T."/>
            <person name="Wu D."/>
            <person name="Pukall R."/>
            <person name="Steenblock K."/>
            <person name="Schneider S."/>
            <person name="Klenk H.-P."/>
            <person name="Eisen J.A."/>
        </authorList>
    </citation>
    <scope>NUCLEOTIDE SEQUENCE [LARGE SCALE GENOMIC DNA]</scope>
    <source>
        <strain evidence="4">DSM 14684 / CIP 108061 / JCM 11494 / NBRC 100937 / ID131577</strain>
    </source>
</reference>
<evidence type="ECO:0000256" key="1">
    <source>
        <dbReference type="SAM" id="MobiDB-lite"/>
    </source>
</evidence>
<dbReference type="Pfam" id="PF07676">
    <property type="entry name" value="PD40"/>
    <property type="match status" value="1"/>
</dbReference>
<name>D3FA82_CONWI</name>
<sequence length="696" mass="72663" precursor="true">MTARHRRTRRAAAAAVLGTAALAAAVPSAGAAWGEAQLVSVDNGRREQADGPTSAVDVSGDGRFVVFQTRASNFFADDDPDAPGTVRQGGVFRFDRQTGAIALVAGGDLLDDGNAATQLRRGAARPSVSDDGRWVVFSTAQPLVPQDDNDNVDVYVRDMSRPPGVDRATSGAYQLVSARDGGDEPAHYARLDTPLPGRNPGADVYSGQAISGDGRYVAFRTTELASDLPASAAVDTPPGNVFVRDLVAKRTVLVTKTMASGGPAGGALAGVVLSRDGSTVAWTGANGAAQTRLLTGESQDEGRRYYLWRRWDDAGAVTRRVTGAADPDDPACPADGRIVADSTATGPCFGPLADPEDVRDVGGLAPALSADGWTVAFLTLAGARPSNGDDAYLDAYTTSMGPGATRKSATRVATKGTTASNPRANGDVDSVALSADGSRLVIVTTRRELLPPAPPLAGETRASLPLTGELYTLDLGPGGATRRVLTYPPGGEVDGAIDPNPAVSADGRSIVFTTRAANLVRGDANELPDAFAVSETDERRGGAPPTGLGQDQVNVDVGSEDDELRLRAVSRRDGTLLLRVRAPEPGALRAIARTVPVKRGRARARRSPSKGRAPAATRARQVAQVRGRARRRGTVQLVLRLTGAARTAVRKGTPLPVRVTVTLTPSRRGAKPRRSSVTATFRVPARRRAASRRGKR</sequence>
<feature type="compositionally biased region" description="Low complexity" evidence="1">
    <location>
        <begin position="612"/>
        <end position="626"/>
    </location>
</feature>
<feature type="chain" id="PRO_5003044090" description="WD40 domain protein beta Propeller" evidence="2">
    <location>
        <begin position="32"/>
        <end position="696"/>
    </location>
</feature>
<dbReference type="InterPro" id="IPR011042">
    <property type="entry name" value="6-blade_b-propeller_TolB-like"/>
</dbReference>
<keyword evidence="4" id="KW-1185">Reference proteome</keyword>
<evidence type="ECO:0008006" key="5">
    <source>
        <dbReference type="Google" id="ProtNLM"/>
    </source>
</evidence>
<dbReference type="InterPro" id="IPR011659">
    <property type="entry name" value="WD40"/>
</dbReference>
<dbReference type="HOGENOM" id="CLU_395726_0_0_11"/>
<dbReference type="EMBL" id="CP001854">
    <property type="protein sequence ID" value="ADB53177.1"/>
    <property type="molecule type" value="Genomic_DNA"/>
</dbReference>
<reference evidence="3 4" key="1">
    <citation type="journal article" date="2010" name="Stand. Genomic Sci.">
        <title>Complete genome sequence of Conexibacter woesei type strain (ID131577).</title>
        <authorList>
            <person name="Pukall R."/>
            <person name="Lapidus A."/>
            <person name="Glavina Del Rio T."/>
            <person name="Copeland A."/>
            <person name="Tice H."/>
            <person name="Cheng J.-F."/>
            <person name="Lucas S."/>
            <person name="Chen F."/>
            <person name="Nolan M."/>
            <person name="Bruce D."/>
            <person name="Goodwin L."/>
            <person name="Pitluck S."/>
            <person name="Mavromatis K."/>
            <person name="Ivanova N."/>
            <person name="Ovchinnikova G."/>
            <person name="Pati A."/>
            <person name="Chen A."/>
            <person name="Palaniappan K."/>
            <person name="Land M."/>
            <person name="Hauser L."/>
            <person name="Chang Y.-J."/>
            <person name="Jeffries C.D."/>
            <person name="Chain P."/>
            <person name="Meincke L."/>
            <person name="Sims D."/>
            <person name="Brettin T."/>
            <person name="Detter J.C."/>
            <person name="Rohde M."/>
            <person name="Goeker M."/>
            <person name="Bristow J."/>
            <person name="Eisen J.A."/>
            <person name="Markowitz V."/>
            <person name="Kyrpides N.C."/>
            <person name="Klenk H.-P."/>
            <person name="Hugenholtz P."/>
        </authorList>
    </citation>
    <scope>NUCLEOTIDE SEQUENCE [LARGE SCALE GENOMIC DNA]</scope>
    <source>
        <strain evidence="4">DSM 14684 / CIP 108061 / JCM 11494 / NBRC 100937 / ID131577</strain>
    </source>
</reference>
<protein>
    <recommendedName>
        <fullName evidence="5">WD40 domain protein beta Propeller</fullName>
    </recommendedName>
</protein>
<proteinExistence type="predicted"/>
<evidence type="ECO:0000256" key="2">
    <source>
        <dbReference type="SAM" id="SignalP"/>
    </source>
</evidence>
<dbReference type="SUPFAM" id="SSF82171">
    <property type="entry name" value="DPP6 N-terminal domain-like"/>
    <property type="match status" value="1"/>
</dbReference>
<feature type="signal peptide" evidence="2">
    <location>
        <begin position="1"/>
        <end position="31"/>
    </location>
</feature>
<dbReference type="STRING" id="469383.Cwoe_4764"/>
<evidence type="ECO:0000313" key="4">
    <source>
        <dbReference type="Proteomes" id="UP000008229"/>
    </source>
</evidence>
<gene>
    <name evidence="3" type="ordered locus">Cwoe_4764</name>
</gene>
<dbReference type="OrthoDB" id="39703at2"/>
<dbReference type="Proteomes" id="UP000008229">
    <property type="component" value="Chromosome"/>
</dbReference>
<dbReference type="KEGG" id="cwo:Cwoe_4764"/>
<dbReference type="Gene3D" id="2.120.10.30">
    <property type="entry name" value="TolB, C-terminal domain"/>
    <property type="match status" value="1"/>
</dbReference>
<dbReference type="RefSeq" id="WP_012936228.1">
    <property type="nucleotide sequence ID" value="NC_013739.1"/>
</dbReference>
<dbReference type="AlphaFoldDB" id="D3FA82"/>
<organism evidence="3 4">
    <name type="scientific">Conexibacter woesei (strain DSM 14684 / CCUG 47730 / CIP 108061 / JCM 11494 / NBRC 100937 / ID131577)</name>
    <dbReference type="NCBI Taxonomy" id="469383"/>
    <lineage>
        <taxon>Bacteria</taxon>
        <taxon>Bacillati</taxon>
        <taxon>Actinomycetota</taxon>
        <taxon>Thermoleophilia</taxon>
        <taxon>Solirubrobacterales</taxon>
        <taxon>Conexibacteraceae</taxon>
        <taxon>Conexibacter</taxon>
    </lineage>
</organism>
<feature type="region of interest" description="Disordered" evidence="1">
    <location>
        <begin position="598"/>
        <end position="628"/>
    </location>
</feature>
<evidence type="ECO:0000313" key="3">
    <source>
        <dbReference type="EMBL" id="ADB53177.1"/>
    </source>
</evidence>